<reference evidence="2" key="1">
    <citation type="submission" date="2021-02" db="EMBL/GenBank/DDBJ databases">
        <authorList>
            <person name="Dougan E. K."/>
            <person name="Rhodes N."/>
            <person name="Thang M."/>
            <person name="Chan C."/>
        </authorList>
    </citation>
    <scope>NUCLEOTIDE SEQUENCE</scope>
</reference>
<evidence type="ECO:0000256" key="1">
    <source>
        <dbReference type="SAM" id="Phobius"/>
    </source>
</evidence>
<feature type="transmembrane region" description="Helical" evidence="1">
    <location>
        <begin position="290"/>
        <end position="308"/>
    </location>
</feature>
<accession>A0A812SKB8</accession>
<feature type="transmembrane region" description="Helical" evidence="1">
    <location>
        <begin position="112"/>
        <end position="130"/>
    </location>
</feature>
<evidence type="ECO:0000313" key="3">
    <source>
        <dbReference type="Proteomes" id="UP000604046"/>
    </source>
</evidence>
<feature type="transmembrane region" description="Helical" evidence="1">
    <location>
        <begin position="197"/>
        <end position="217"/>
    </location>
</feature>
<gene>
    <name evidence="2" type="ORF">SNAT2548_LOCUS27012</name>
</gene>
<organism evidence="2 3">
    <name type="scientific">Symbiodinium natans</name>
    <dbReference type="NCBI Taxonomy" id="878477"/>
    <lineage>
        <taxon>Eukaryota</taxon>
        <taxon>Sar</taxon>
        <taxon>Alveolata</taxon>
        <taxon>Dinophyceae</taxon>
        <taxon>Suessiales</taxon>
        <taxon>Symbiodiniaceae</taxon>
        <taxon>Symbiodinium</taxon>
    </lineage>
</organism>
<dbReference type="EMBL" id="CAJNDS010002451">
    <property type="protein sequence ID" value="CAE7481138.1"/>
    <property type="molecule type" value="Genomic_DNA"/>
</dbReference>
<feature type="transmembrane region" description="Helical" evidence="1">
    <location>
        <begin position="237"/>
        <end position="260"/>
    </location>
</feature>
<dbReference type="Proteomes" id="UP000604046">
    <property type="component" value="Unassembled WGS sequence"/>
</dbReference>
<comment type="caution">
    <text evidence="2">The sequence shown here is derived from an EMBL/GenBank/DDBJ whole genome shotgun (WGS) entry which is preliminary data.</text>
</comment>
<feature type="transmembrane region" description="Helical" evidence="1">
    <location>
        <begin position="163"/>
        <end position="185"/>
    </location>
</feature>
<keyword evidence="3" id="KW-1185">Reference proteome</keyword>
<feature type="transmembrane region" description="Helical" evidence="1">
    <location>
        <begin position="50"/>
        <end position="69"/>
    </location>
</feature>
<proteinExistence type="predicted"/>
<dbReference type="OrthoDB" id="420238at2759"/>
<dbReference type="AlphaFoldDB" id="A0A812SKB8"/>
<keyword evidence="1" id="KW-1133">Transmembrane helix</keyword>
<name>A0A812SKB8_9DINO</name>
<keyword evidence="1" id="KW-0812">Transmembrane</keyword>
<evidence type="ECO:0000313" key="2">
    <source>
        <dbReference type="EMBL" id="CAE7481138.1"/>
    </source>
</evidence>
<keyword evidence="1" id="KW-0472">Membrane</keyword>
<feature type="transmembrane region" description="Helical" evidence="1">
    <location>
        <begin position="81"/>
        <end position="100"/>
    </location>
</feature>
<sequence>MLSHPVQGVCDASSEDSKGCQIHKARERSLASYLRQGCLKCGSFGMQASLLLFRVALLTAGPFFTALTISYKDRLSENSYGALHLDAFFVWVLGGLCCLSTRKVPKMSSFILHTRGWFFMMFLTAVLSFSTDRCWRLRAGAFDSAFYKRAVSDVNICRVHGGAMWQLLVVGMVWQCWLLKLRVAALDQGRVCSRENALHGVFILQTVLLFAGLYSRVKYLVLRFNSIEPSAADEHTAGWLRTGSVMLLLVALVLTTIAYLRLLPNVKSVAKNATGRQEAEARRVLRASRIHVIASMAATAVTVMYTAMDMCNRLTAWFDPAATWRTSDAWGWSIKVMFGVDLIVNGCAMLILSGGVLAQTVPACCDTGSANESIIPPKPSSSECSECPQWQQKVRELSQRGLSLDALLKFYGQLGRDCMPHYRPDLHTTADVVRQAIIPGSAATAFGSCAMATVLMQGVATPAQRMVTHAWSNLFADLVAAVVADALDYSSYADVRERLKPGKLGHLYTELQQQDLLQLRYWICAFCVNQHAGICAGNPNQDRDPVTLQLHPVCDCGHPKFWNDTEPCRFGRSDGESVGCEMNKFSDMMSLLASHDPLFRQVVAVDQKFDLFSRAWCVAEISQAYSCNMGQRLLFHSQSNLDMHRESLDALKVEEMQASRPEDVKMILRKIGDVARFNDNLRWMILDEEKGLLKSWKDATDIANVVRRIAYRQRAV</sequence>
<protein>
    <submittedName>
        <fullName evidence="2">Uncharacterized protein</fullName>
    </submittedName>
</protein>